<dbReference type="Proteomes" id="UP000198367">
    <property type="component" value="Chromosome"/>
</dbReference>
<keyword evidence="2" id="KW-0378">Hydrolase</keyword>
<keyword evidence="2" id="KW-0645">Protease</keyword>
<dbReference type="AlphaFoldDB" id="A0A220UR07"/>
<accession>A0A220UR07</accession>
<feature type="domain" description="Peptidase U32 collagenase" evidence="1">
    <location>
        <begin position="402"/>
        <end position="516"/>
    </location>
</feature>
<dbReference type="EMBL" id="CP022358">
    <property type="protein sequence ID" value="ASK70371.1"/>
    <property type="molecule type" value="Genomic_DNA"/>
</dbReference>
<name>A0A220UR07_9GAMM</name>
<dbReference type="PANTHER" id="PTHR30217">
    <property type="entry name" value="PEPTIDASE U32 FAMILY"/>
    <property type="match status" value="1"/>
</dbReference>
<evidence type="ECO:0000313" key="2">
    <source>
        <dbReference type="EMBL" id="ASK70371.1"/>
    </source>
</evidence>
<sequence length="638" mass="71080">MSQPEIYTPETLSHVNNRLELLAPAKNADYGIEAIRHGADAVYIGGPAFGARATAGNSVEDIARLCTFAHKYHAQVFVAINTILMDDELETAEKLIWDVYNAGADALIVQDMGVLQLNLPPIALHASTQMDNRNPEKVAFLEQVGFSQVVLARELGLSQIREVAAHTNMQIEFFIHGALCVAYSGLCNLSHAFSNRSANRGECSQMCRLPGNLKTRQGDVLAQNEHLLSLKDNNQTDNLEALIDAGVRSFKIEGRLKDLSYVKNVTAHYRQKLDAIMARRPEFVASSHGRTEHTFTPDPEKTFNRGSTDYFVNERSQGIKDFRSPKYIGQDVGKVVAIGKDFIQVSSTHEFNNGDGLAYFPPNYAMAKQSDDKLQGLRVNRAEGHKLHVLQVPRDLRVGMTLYRNHNQAFETLLSKESAKRIIGVDMRLTDTATGVALTLTDIYGLSATVELAVEKTPATDAEKTLQTIRTQLSKLGSTDFTARQISIETAEPWFLPASVLNGLRRDAVAALELARVEGYQRPKPWKYNQDAVYPFKHLSYLGNVANEKAKDFYQRHGVIEIQDTYEKNGVTEDVPLMITKHCLRFNFNLCPKEVPGIKADPMVLEIGNDVLKLVFDCPKCEMMVVGENRQVRGQKAV</sequence>
<keyword evidence="3" id="KW-1185">Reference proteome</keyword>
<protein>
    <submittedName>
        <fullName evidence="2">Collagenase-like protease</fullName>
    </submittedName>
</protein>
<evidence type="ECO:0000259" key="1">
    <source>
        <dbReference type="Pfam" id="PF12392"/>
    </source>
</evidence>
<dbReference type="Pfam" id="PF12392">
    <property type="entry name" value="DUF3656"/>
    <property type="match status" value="1"/>
</dbReference>
<dbReference type="GO" id="GO:0008233">
    <property type="term" value="F:peptidase activity"/>
    <property type="evidence" value="ECO:0007669"/>
    <property type="project" value="UniProtKB-KW"/>
</dbReference>
<dbReference type="InterPro" id="IPR020988">
    <property type="entry name" value="Pept_U32_collagenase"/>
</dbReference>
<dbReference type="KEGG" id="sbj:CF168_16765"/>
<dbReference type="InterPro" id="IPR001539">
    <property type="entry name" value="Peptidase_U32"/>
</dbReference>
<dbReference type="PROSITE" id="PS01276">
    <property type="entry name" value="PEPTIDASE_U32"/>
    <property type="match status" value="1"/>
</dbReference>
<proteinExistence type="predicted"/>
<gene>
    <name evidence="2" type="ORF">CF168_16765</name>
</gene>
<evidence type="ECO:0000313" key="3">
    <source>
        <dbReference type="Proteomes" id="UP000198367"/>
    </source>
</evidence>
<dbReference type="RefSeq" id="WP_011625287.1">
    <property type="nucleotide sequence ID" value="NZ_CP022358.1"/>
</dbReference>
<organism evidence="2 3">
    <name type="scientific">Shewanella bicestrii</name>
    <dbReference type="NCBI Taxonomy" id="2018305"/>
    <lineage>
        <taxon>Bacteria</taxon>
        <taxon>Pseudomonadati</taxon>
        <taxon>Pseudomonadota</taxon>
        <taxon>Gammaproteobacteria</taxon>
        <taxon>Alteromonadales</taxon>
        <taxon>Shewanellaceae</taxon>
        <taxon>Shewanella</taxon>
    </lineage>
</organism>
<dbReference type="PANTHER" id="PTHR30217:SF10">
    <property type="entry name" value="23S RRNA 5-HYDROXYCYTIDINE C2501 SYNTHASE"/>
    <property type="match status" value="1"/>
</dbReference>
<reference evidence="2 3" key="1">
    <citation type="submission" date="2017-07" db="EMBL/GenBank/DDBJ databases">
        <title>Phenotypical and genomic characterization of a clinical isolate of Shewanella bicestrii sp. nov. producing an extended-spectrum beta-lactamase and a new oxacillinase variant.</title>
        <authorList>
            <person name="Jousset A.B."/>
            <person name="Bonnin R.A."/>
            <person name="Girlich D."/>
            <person name="Dabos L."/>
            <person name="Potron A."/>
            <person name="Dortet L."/>
            <person name="Glaser P."/>
            <person name="Naas T."/>
        </authorList>
    </citation>
    <scope>NUCLEOTIDE SEQUENCE [LARGE SCALE GENOMIC DNA]</scope>
    <source>
        <strain evidence="2 3">JAB-1</strain>
    </source>
</reference>
<dbReference type="Pfam" id="PF01136">
    <property type="entry name" value="Peptidase_U32"/>
    <property type="match status" value="1"/>
</dbReference>
<dbReference type="GO" id="GO:0006508">
    <property type="term" value="P:proteolysis"/>
    <property type="evidence" value="ECO:0007669"/>
    <property type="project" value="UniProtKB-KW"/>
</dbReference>
<dbReference type="InterPro" id="IPR051454">
    <property type="entry name" value="RNA/ubiquinone_mod_enzymes"/>
</dbReference>